<keyword evidence="9" id="KW-1185">Reference proteome</keyword>
<dbReference type="PaxDb" id="284590-Q6CY70"/>
<dbReference type="GO" id="GO:0005741">
    <property type="term" value="C:mitochondrial outer membrane"/>
    <property type="evidence" value="ECO:0007669"/>
    <property type="project" value="TreeGrafter"/>
</dbReference>
<keyword evidence="3 7" id="KW-1133">Transmembrane helix</keyword>
<organism evidence="8 9">
    <name type="scientific">Kluyveromyces lactis (strain ATCC 8585 / CBS 2359 / DSM 70799 / NBRC 1267 / NRRL Y-1140 / WM37)</name>
    <name type="common">Yeast</name>
    <name type="synonym">Candida sphaerica</name>
    <dbReference type="NCBI Taxonomy" id="284590"/>
    <lineage>
        <taxon>Eukaryota</taxon>
        <taxon>Fungi</taxon>
        <taxon>Dikarya</taxon>
        <taxon>Ascomycota</taxon>
        <taxon>Saccharomycotina</taxon>
        <taxon>Saccharomycetes</taxon>
        <taxon>Saccharomycetales</taxon>
        <taxon>Saccharomycetaceae</taxon>
        <taxon>Kluyveromyces</taxon>
    </lineage>
</organism>
<evidence type="ECO:0000313" key="8">
    <source>
        <dbReference type="EMBL" id="CAH02707.1"/>
    </source>
</evidence>
<keyword evidence="2 7" id="KW-0812">Transmembrane</keyword>
<gene>
    <name evidence="8" type="ORF">KLLA0_A02695g</name>
</gene>
<dbReference type="AlphaFoldDB" id="Q6CY70"/>
<keyword evidence="4 7" id="KW-0472">Membrane</keyword>
<evidence type="ECO:0000256" key="5">
    <source>
        <dbReference type="ARBA" id="ARBA00038013"/>
    </source>
</evidence>
<sequence>MSVCLTATKSIALVSAGLNSGLCFGGVLSPEPTDVTAKRTTNNFDLNREIAIGVLSSLSTGFYAASYFGAPTQWKHPYLLYTGALALISTGITAFKLIRRMVWPIVYKRIRCHSKESHVDEKSSAHINQDITDSVQEQDNDESDHGQDDSVVLVSESSNHSIDSGANDAPSTLPLLPTHTENKSSRLSTTDQCGWSSLLSAFTSDAVLDTVRTISSVGLLLLGTVGGLGEPLALI</sequence>
<evidence type="ECO:0000313" key="9">
    <source>
        <dbReference type="Proteomes" id="UP000000598"/>
    </source>
</evidence>
<protein>
    <submittedName>
        <fullName evidence="8">KLLA0A02695p</fullName>
    </submittedName>
</protein>
<reference evidence="8 9" key="1">
    <citation type="journal article" date="2004" name="Nature">
        <title>Genome evolution in yeasts.</title>
        <authorList>
            <consortium name="Genolevures"/>
            <person name="Dujon B."/>
            <person name="Sherman D."/>
            <person name="Fischer G."/>
            <person name="Durrens P."/>
            <person name="Casaregola S."/>
            <person name="Lafontaine I."/>
            <person name="de Montigny J."/>
            <person name="Marck C."/>
            <person name="Neuveglise C."/>
            <person name="Talla E."/>
            <person name="Goffard N."/>
            <person name="Frangeul L."/>
            <person name="Aigle M."/>
            <person name="Anthouard V."/>
            <person name="Babour A."/>
            <person name="Barbe V."/>
            <person name="Barnay S."/>
            <person name="Blanchin S."/>
            <person name="Beckerich J.M."/>
            <person name="Beyne E."/>
            <person name="Bleykasten C."/>
            <person name="Boisrame A."/>
            <person name="Boyer J."/>
            <person name="Cattolico L."/>
            <person name="Confanioleri F."/>
            <person name="de Daruvar A."/>
            <person name="Despons L."/>
            <person name="Fabre E."/>
            <person name="Fairhead C."/>
            <person name="Ferry-Dumazet H."/>
            <person name="Groppi A."/>
            <person name="Hantraye F."/>
            <person name="Hennequin C."/>
            <person name="Jauniaux N."/>
            <person name="Joyet P."/>
            <person name="Kachouri R."/>
            <person name="Kerrest A."/>
            <person name="Koszul R."/>
            <person name="Lemaire M."/>
            <person name="Lesur I."/>
            <person name="Ma L."/>
            <person name="Muller H."/>
            <person name="Nicaud J.M."/>
            <person name="Nikolski M."/>
            <person name="Oztas S."/>
            <person name="Ozier-Kalogeropoulos O."/>
            <person name="Pellenz S."/>
            <person name="Potier S."/>
            <person name="Richard G.F."/>
            <person name="Straub M.L."/>
            <person name="Suleau A."/>
            <person name="Swennene D."/>
            <person name="Tekaia F."/>
            <person name="Wesolowski-Louvel M."/>
            <person name="Westhof E."/>
            <person name="Wirth B."/>
            <person name="Zeniou-Meyer M."/>
            <person name="Zivanovic I."/>
            <person name="Bolotin-Fukuhara M."/>
            <person name="Thierry A."/>
            <person name="Bouchier C."/>
            <person name="Caudron B."/>
            <person name="Scarpelli C."/>
            <person name="Gaillardin C."/>
            <person name="Weissenbach J."/>
            <person name="Wincker P."/>
            <person name="Souciet J.L."/>
        </authorList>
    </citation>
    <scope>NUCLEOTIDE SEQUENCE [LARGE SCALE GENOMIC DNA]</scope>
    <source>
        <strain evidence="9">ATCC 8585 / CBS 2359 / DSM 70799 / NBRC 1267 / NRRL Y-1140 / WM37</strain>
    </source>
</reference>
<dbReference type="Proteomes" id="UP000000598">
    <property type="component" value="Chromosome A"/>
</dbReference>
<dbReference type="KEGG" id="kla:KLLA0_A02695g"/>
<dbReference type="GO" id="GO:0000422">
    <property type="term" value="P:autophagy of mitochondrion"/>
    <property type="evidence" value="ECO:0007669"/>
    <property type="project" value="TreeGrafter"/>
</dbReference>
<dbReference type="FunCoup" id="Q6CY70">
    <property type="interactions" value="155"/>
</dbReference>
<accession>Q6CY70</accession>
<dbReference type="InParanoid" id="Q6CY70"/>
<evidence type="ECO:0000256" key="7">
    <source>
        <dbReference type="SAM" id="Phobius"/>
    </source>
</evidence>
<feature type="transmembrane region" description="Helical" evidence="7">
    <location>
        <begin position="78"/>
        <end position="98"/>
    </location>
</feature>
<dbReference type="GO" id="GO:0016236">
    <property type="term" value="P:macroautophagy"/>
    <property type="evidence" value="ECO:0007669"/>
    <property type="project" value="TreeGrafter"/>
</dbReference>
<comment type="similarity">
    <text evidence="5">Belongs to the ATG33 family.</text>
</comment>
<comment type="subcellular location">
    <subcellularLocation>
        <location evidence="1">Membrane</location>
        <topology evidence="1">Multi-pass membrane protein</topology>
    </subcellularLocation>
</comment>
<evidence type="ECO:0000256" key="2">
    <source>
        <dbReference type="ARBA" id="ARBA00022692"/>
    </source>
</evidence>
<dbReference type="InterPro" id="IPR051668">
    <property type="entry name" value="ATG33"/>
</dbReference>
<evidence type="ECO:0000256" key="3">
    <source>
        <dbReference type="ARBA" id="ARBA00022989"/>
    </source>
</evidence>
<feature type="region of interest" description="Disordered" evidence="6">
    <location>
        <begin position="159"/>
        <end position="188"/>
    </location>
</feature>
<evidence type="ECO:0000256" key="1">
    <source>
        <dbReference type="ARBA" id="ARBA00004141"/>
    </source>
</evidence>
<dbReference type="HOGENOM" id="CLU_1180380_0_0_1"/>
<name>Q6CY70_KLULA</name>
<evidence type="ECO:0000256" key="4">
    <source>
        <dbReference type="ARBA" id="ARBA00023136"/>
    </source>
</evidence>
<dbReference type="EMBL" id="CR382121">
    <property type="protein sequence ID" value="CAH02707.1"/>
    <property type="molecule type" value="Genomic_DNA"/>
</dbReference>
<proteinExistence type="inferred from homology"/>
<dbReference type="PANTHER" id="PTHR37278:SF1">
    <property type="entry name" value="AUTOPHAGY-RELATED PROTEIN 33-RELATED"/>
    <property type="match status" value="1"/>
</dbReference>
<dbReference type="PANTHER" id="PTHR37278">
    <property type="entry name" value="AUTOPHAGY-RELATED PROTEIN 33-RELATED"/>
    <property type="match status" value="1"/>
</dbReference>
<evidence type="ECO:0000256" key="6">
    <source>
        <dbReference type="SAM" id="MobiDB-lite"/>
    </source>
</evidence>